<dbReference type="InterPro" id="IPR004087">
    <property type="entry name" value="KH_dom"/>
</dbReference>
<dbReference type="InterPro" id="IPR036179">
    <property type="entry name" value="Ig-like_dom_sf"/>
</dbReference>
<dbReference type="GO" id="GO:0007411">
    <property type="term" value="P:axon guidance"/>
    <property type="evidence" value="ECO:0007669"/>
    <property type="project" value="TreeGrafter"/>
</dbReference>
<dbReference type="Gene3D" id="2.40.50.90">
    <property type="match status" value="1"/>
</dbReference>
<dbReference type="Gene3D" id="3.30.1680.10">
    <property type="entry name" value="ligand-binding face of the semaphorins, domain 2"/>
    <property type="match status" value="1"/>
</dbReference>
<dbReference type="GO" id="GO:0030215">
    <property type="term" value="F:semaphorin receptor binding"/>
    <property type="evidence" value="ECO:0007669"/>
    <property type="project" value="InterPro"/>
</dbReference>
<dbReference type="AlphaFoldDB" id="A0AA35LM98"/>
<dbReference type="Pfam" id="PF00013">
    <property type="entry name" value="KH_1"/>
    <property type="match status" value="2"/>
</dbReference>
<dbReference type="InterPro" id="IPR002999">
    <property type="entry name" value="Tudor"/>
</dbReference>
<dbReference type="FunFam" id="3.30.1370.10:FF:000056">
    <property type="entry name" value="Tudor and KH domain containing"/>
    <property type="match status" value="1"/>
</dbReference>
<sequence>MFHEPGSNQVLIGGRGKLFLLTFTDSEVTPKEVPLKADEKAEKDCKSKPGAAWDDCDNFIQVIEKLDNKMMVCGTNAASPKCWFLVNTTTFQTDKQGRNITASGENISPASPSQNAVVITVEDTLYSALSGGKSSIQRSYGKKKGLKTENSWLPRAEFVGAALLAEKDQSKDEIFFFYNEVNQSAGLDEEPYKAGLGRVCKVDQGGRPVMADSWSTFLKARLVCGHPTEPMRFHRLQDAFVSRKEGGKGETVLYGVFSSAWGSSAVCSYSMNRISNVFKTSKFKGVTGPIPVPRPGMCVPPDGHPPLPKSTLTFIKDHPEIDSVIYPDEEHPLYILQNNDTYTQVVVDSVQDAAGISRDVLFLGTAKGKIHKVLRSKDQTVIVAELSPFKKEAPVSSMILDDDSGHLYASTEFEVVRLLLADCDQYKENCWKCILARDPYCGWDGEQKTCSAVSQDTNSTGSLLQNLDSSSTASMCENAEEKLAQEALKKVSVDPTGYIYLPCPLRSHHAIYTWVKDDKTYPCSMDEQSCTLRFGESTPMDQGVFKCTSREEGYQEEITAFKVTLNSGRIPEVSVAVMAMGIFLRWASSFSFVFRRGGERRAAGRRSGRAPPAGAMASEKGSWSSLTTLQKVALALGVPASGAILYILYRRYRESQEERVTFVGEEELQVEMKVPKDAVKLLIGRHGANVKQLRKETQARIDVDVEDSGEERLIRICGSAVQVCKAKAAIHQILEENMAVTEKILVPQRAVGRIIGRGGETVRAIHQSTGAKIDCDREGSFSLTRQITLSGTRKEVLAAKKLIAEKVLEDEAFHKKLSHAALARSQRKQPLGTRKEDAGGSGDRRGDLPCTGEAFHQPLGTPRQEGAAGKFPEYPPEEPQELRSEGGSSEESLSETSCLSYAFEVPSPDFSFHANEHLEVYVSASESPNHFWIQIIGSRTFQLDKLTREMTQYYDSGLSAPQPEPLKVNVGDIVAAPYPEDGAWYRARVLGTLGNGNMDLYYVDFGDNGEAPLEKLQPLRSDFLSLPFQAIECGLAGIAPAGESWSEAALDEFDRLTHCAKWKPVLAKISSYLPAGSSTWPHVRLYNTTSGQDIDVGAELVRLGYAVQCLQEGDSGAGDGPDPLDRGAQHRSLGDTTGVSLESLLSDTQKTPDEMPLTLSCLSLSEVASVSEAGGEPRCEAGFLPGIEQHRESITCPSSFTQ</sequence>
<keyword evidence="5" id="KW-0325">Glycoprotein</keyword>
<dbReference type="PROSITE" id="PS51004">
    <property type="entry name" value="SEMA"/>
    <property type="match status" value="1"/>
</dbReference>
<dbReference type="SMART" id="SM00630">
    <property type="entry name" value="Sema"/>
    <property type="match status" value="1"/>
</dbReference>
<evidence type="ECO:0000256" key="7">
    <source>
        <dbReference type="PROSITE-ProRule" id="PRU00352"/>
    </source>
</evidence>
<feature type="domain" description="Ig-like" evidence="10">
    <location>
        <begin position="481"/>
        <end position="559"/>
    </location>
</feature>
<dbReference type="SUPFAM" id="SSF48726">
    <property type="entry name" value="Immunoglobulin"/>
    <property type="match status" value="1"/>
</dbReference>
<keyword evidence="3" id="KW-0472">Membrane</keyword>
<dbReference type="EMBL" id="OX395143">
    <property type="protein sequence ID" value="CAI5798586.1"/>
    <property type="molecule type" value="Genomic_DNA"/>
</dbReference>
<keyword evidence="4" id="KW-1015">Disulfide bond</keyword>
<dbReference type="InterPro" id="IPR007110">
    <property type="entry name" value="Ig-like_dom"/>
</dbReference>
<dbReference type="SUPFAM" id="SSF103575">
    <property type="entry name" value="Plexin repeat"/>
    <property type="match status" value="1"/>
</dbReference>
<dbReference type="SUPFAM" id="SSF101912">
    <property type="entry name" value="Sema domain"/>
    <property type="match status" value="1"/>
</dbReference>
<feature type="domain" description="Tudor" evidence="9">
    <location>
        <begin position="967"/>
        <end position="1026"/>
    </location>
</feature>
<evidence type="ECO:0000259" key="9">
    <source>
        <dbReference type="PROSITE" id="PS50304"/>
    </source>
</evidence>
<dbReference type="GO" id="GO:0030335">
    <property type="term" value="P:positive regulation of cell migration"/>
    <property type="evidence" value="ECO:0007669"/>
    <property type="project" value="TreeGrafter"/>
</dbReference>
<feature type="domain" description="Sema" evidence="11">
    <location>
        <begin position="1"/>
        <end position="420"/>
    </location>
</feature>
<dbReference type="Pfam" id="PF01403">
    <property type="entry name" value="Sema"/>
    <property type="match status" value="1"/>
</dbReference>
<accession>A0AA35LM98</accession>
<evidence type="ECO:0000256" key="4">
    <source>
        <dbReference type="ARBA" id="ARBA00023157"/>
    </source>
</evidence>
<protein>
    <submittedName>
        <fullName evidence="12">Semaphorinsemaphorin-7A-like</fullName>
    </submittedName>
</protein>
<dbReference type="Gene3D" id="2.60.40.10">
    <property type="entry name" value="Immunoglobulins"/>
    <property type="match status" value="1"/>
</dbReference>
<comment type="caution">
    <text evidence="7">Lacks conserved residue(s) required for the propagation of feature annotation.</text>
</comment>
<feature type="region of interest" description="Disordered" evidence="8">
    <location>
        <begin position="1114"/>
        <end position="1137"/>
    </location>
</feature>
<dbReference type="InterPro" id="IPR015943">
    <property type="entry name" value="WD40/YVTN_repeat-like_dom_sf"/>
</dbReference>
<reference evidence="12" key="1">
    <citation type="submission" date="2022-12" db="EMBL/GenBank/DDBJ databases">
        <authorList>
            <person name="Alioto T."/>
            <person name="Alioto T."/>
            <person name="Gomez Garrido J."/>
        </authorList>
    </citation>
    <scope>NUCLEOTIDE SEQUENCE</scope>
</reference>
<dbReference type="GO" id="GO:0071526">
    <property type="term" value="P:semaphorin-plexin signaling pathway"/>
    <property type="evidence" value="ECO:0007669"/>
    <property type="project" value="TreeGrafter"/>
</dbReference>
<evidence type="ECO:0000256" key="1">
    <source>
        <dbReference type="ARBA" id="ARBA00004370"/>
    </source>
</evidence>
<comment type="subcellular location">
    <subcellularLocation>
        <location evidence="1">Membrane</location>
    </subcellularLocation>
</comment>
<dbReference type="CDD" id="cd22429">
    <property type="entry name" value="KH-I_TDRKH_rpt2"/>
    <property type="match status" value="1"/>
</dbReference>
<dbReference type="SMART" id="SM00322">
    <property type="entry name" value="KH"/>
    <property type="match status" value="2"/>
</dbReference>
<evidence type="ECO:0000313" key="12">
    <source>
        <dbReference type="EMBL" id="CAI5798586.1"/>
    </source>
</evidence>
<dbReference type="Pfam" id="PF01437">
    <property type="entry name" value="PSI"/>
    <property type="match status" value="1"/>
</dbReference>
<feature type="region of interest" description="Disordered" evidence="8">
    <location>
        <begin position="820"/>
        <end position="891"/>
    </location>
</feature>
<dbReference type="FunFam" id="2.60.40.10:FF:001170">
    <property type="entry name" value="Sema domain, immunoglobulin domain (Ig), short basic domain, secreted, (Semaphorin) 3F"/>
    <property type="match status" value="1"/>
</dbReference>
<dbReference type="Gene3D" id="2.130.10.10">
    <property type="entry name" value="YVTN repeat-like/Quinoprotein amine dehydrogenase"/>
    <property type="match status" value="1"/>
</dbReference>
<dbReference type="InterPro" id="IPR013783">
    <property type="entry name" value="Ig-like_fold"/>
</dbReference>
<dbReference type="SMART" id="SM00423">
    <property type="entry name" value="PSI"/>
    <property type="match status" value="1"/>
</dbReference>
<feature type="compositionally biased region" description="Basic and acidic residues" evidence="8">
    <location>
        <begin position="833"/>
        <end position="847"/>
    </location>
</feature>
<dbReference type="InterPro" id="IPR036612">
    <property type="entry name" value="KH_dom_type_1_sf"/>
</dbReference>
<dbReference type="InterPro" id="IPR002165">
    <property type="entry name" value="Plexin_repeat"/>
</dbReference>
<dbReference type="InterPro" id="IPR004088">
    <property type="entry name" value="KH_dom_type_1"/>
</dbReference>
<dbReference type="PANTHER" id="PTHR11036:SF85">
    <property type="entry name" value="SI:CH211-113G11.6 ISOFORM X1"/>
    <property type="match status" value="1"/>
</dbReference>
<evidence type="ECO:0000256" key="5">
    <source>
        <dbReference type="ARBA" id="ARBA00023180"/>
    </source>
</evidence>
<dbReference type="InterPro" id="IPR035437">
    <property type="entry name" value="SNase_OB-fold_sf"/>
</dbReference>
<dbReference type="GO" id="GO:0045499">
    <property type="term" value="F:chemorepellent activity"/>
    <property type="evidence" value="ECO:0007669"/>
    <property type="project" value="TreeGrafter"/>
</dbReference>
<dbReference type="InterPro" id="IPR027231">
    <property type="entry name" value="Semaphorin"/>
</dbReference>
<evidence type="ECO:0000313" key="13">
    <source>
        <dbReference type="Proteomes" id="UP001178461"/>
    </source>
</evidence>
<evidence type="ECO:0000256" key="8">
    <source>
        <dbReference type="SAM" id="MobiDB-lite"/>
    </source>
</evidence>
<evidence type="ECO:0000259" key="10">
    <source>
        <dbReference type="PROSITE" id="PS50835"/>
    </source>
</evidence>
<dbReference type="SUPFAM" id="SSF54791">
    <property type="entry name" value="Eukaryotic type KH-domain (KH-domain type I)"/>
    <property type="match status" value="2"/>
</dbReference>
<dbReference type="InterPro" id="IPR016201">
    <property type="entry name" value="PSI"/>
</dbReference>
<dbReference type="PROSITE" id="PS50835">
    <property type="entry name" value="IG_LIKE"/>
    <property type="match status" value="1"/>
</dbReference>
<evidence type="ECO:0000256" key="6">
    <source>
        <dbReference type="PROSITE-ProRule" id="PRU00117"/>
    </source>
</evidence>
<evidence type="ECO:0000259" key="11">
    <source>
        <dbReference type="PROSITE" id="PS51004"/>
    </source>
</evidence>
<evidence type="ECO:0000256" key="2">
    <source>
        <dbReference type="ARBA" id="ARBA00009492"/>
    </source>
</evidence>
<dbReference type="PROSITE" id="PS50084">
    <property type="entry name" value="KH_TYPE_1"/>
    <property type="match status" value="2"/>
</dbReference>
<dbReference type="InterPro" id="IPR047381">
    <property type="entry name" value="KH-I_TDRKH_rpt2"/>
</dbReference>
<keyword evidence="13" id="KW-1185">Reference proteome</keyword>
<proteinExistence type="inferred from homology"/>
<dbReference type="InterPro" id="IPR001627">
    <property type="entry name" value="Semap_dom"/>
</dbReference>
<name>A0AA35LM98_9SAUR</name>
<dbReference type="SUPFAM" id="SSF63748">
    <property type="entry name" value="Tudor/PWWP/MBT"/>
    <property type="match status" value="1"/>
</dbReference>
<dbReference type="InterPro" id="IPR036352">
    <property type="entry name" value="Semap_dom_sf"/>
</dbReference>
<dbReference type="Pfam" id="PF00567">
    <property type="entry name" value="TUDOR"/>
    <property type="match status" value="1"/>
</dbReference>
<evidence type="ECO:0000256" key="3">
    <source>
        <dbReference type="ARBA" id="ARBA00023136"/>
    </source>
</evidence>
<dbReference type="Gene3D" id="2.30.30.140">
    <property type="match status" value="1"/>
</dbReference>
<dbReference type="GO" id="GO:0003723">
    <property type="term" value="F:RNA binding"/>
    <property type="evidence" value="ECO:0007669"/>
    <property type="project" value="UniProtKB-UniRule"/>
</dbReference>
<dbReference type="FunFam" id="2.130.10.10:FF:000223">
    <property type="entry name" value="semaphorin-7A isoform X1"/>
    <property type="match status" value="1"/>
</dbReference>
<dbReference type="InterPro" id="IPR047380">
    <property type="entry name" value="TDRD2-like_tudor"/>
</dbReference>
<dbReference type="GO" id="GO:0001755">
    <property type="term" value="P:neural crest cell migration"/>
    <property type="evidence" value="ECO:0007669"/>
    <property type="project" value="TreeGrafter"/>
</dbReference>
<dbReference type="GO" id="GO:0005739">
    <property type="term" value="C:mitochondrion"/>
    <property type="evidence" value="ECO:0007669"/>
    <property type="project" value="UniProtKB-ARBA"/>
</dbReference>
<organism evidence="12 13">
    <name type="scientific">Podarcis lilfordi</name>
    <name type="common">Lilford's wall lizard</name>
    <dbReference type="NCBI Taxonomy" id="74358"/>
    <lineage>
        <taxon>Eukaryota</taxon>
        <taxon>Metazoa</taxon>
        <taxon>Chordata</taxon>
        <taxon>Craniata</taxon>
        <taxon>Vertebrata</taxon>
        <taxon>Euteleostomi</taxon>
        <taxon>Lepidosauria</taxon>
        <taxon>Squamata</taxon>
        <taxon>Bifurcata</taxon>
        <taxon>Unidentata</taxon>
        <taxon>Episquamata</taxon>
        <taxon>Laterata</taxon>
        <taxon>Lacertibaenia</taxon>
        <taxon>Lacertidae</taxon>
        <taxon>Podarcis</taxon>
    </lineage>
</organism>
<dbReference type="SMART" id="SM00333">
    <property type="entry name" value="TUDOR"/>
    <property type="match status" value="1"/>
</dbReference>
<dbReference type="CDD" id="cd20412">
    <property type="entry name" value="Tudor_TDRD2"/>
    <property type="match status" value="1"/>
</dbReference>
<gene>
    <name evidence="12" type="ORF">PODLI_1B002557</name>
</gene>
<dbReference type="GO" id="GO:0005886">
    <property type="term" value="C:plasma membrane"/>
    <property type="evidence" value="ECO:0007669"/>
    <property type="project" value="TreeGrafter"/>
</dbReference>
<keyword evidence="6" id="KW-0694">RNA-binding</keyword>
<dbReference type="PANTHER" id="PTHR11036">
    <property type="entry name" value="SEMAPHORIN"/>
    <property type="match status" value="1"/>
</dbReference>
<dbReference type="PROSITE" id="PS50304">
    <property type="entry name" value="TUDOR"/>
    <property type="match status" value="1"/>
</dbReference>
<dbReference type="Proteomes" id="UP001178461">
    <property type="component" value="Chromosome 16"/>
</dbReference>
<dbReference type="Gene3D" id="3.30.1370.10">
    <property type="entry name" value="K Homology domain, type 1"/>
    <property type="match status" value="2"/>
</dbReference>
<comment type="similarity">
    <text evidence="2">Belongs to the semaphorin family.</text>
</comment>